<evidence type="ECO:0000313" key="9">
    <source>
        <dbReference type="Proteomes" id="UP001281761"/>
    </source>
</evidence>
<comment type="subcellular location">
    <subcellularLocation>
        <location evidence="1">Preautophagosomal structure membrane</location>
        <topology evidence="1">Single-pass type I membrane protein</topology>
    </subcellularLocation>
</comment>
<dbReference type="Gene3D" id="2.70.130.10">
    <property type="entry name" value="Mannose-6-phosphate receptor binding domain"/>
    <property type="match status" value="1"/>
</dbReference>
<evidence type="ECO:0000313" key="8">
    <source>
        <dbReference type="EMBL" id="KAK2961552.1"/>
    </source>
</evidence>
<keyword evidence="6 7" id="KW-0472">Membrane</keyword>
<dbReference type="PANTHER" id="PTHR15071">
    <property type="entry name" value="MANNOSE-6-PHOSPHATE RECEPTOR FAMILY MEMBER"/>
    <property type="match status" value="1"/>
</dbReference>
<reference evidence="8 9" key="1">
    <citation type="journal article" date="2022" name="bioRxiv">
        <title>Genomics of Preaxostyla Flagellates Illuminates Evolutionary Transitions and the Path Towards Mitochondrial Loss.</title>
        <authorList>
            <person name="Novak L.V.F."/>
            <person name="Treitli S.C."/>
            <person name="Pyrih J."/>
            <person name="Halakuc P."/>
            <person name="Pipaliya S.V."/>
            <person name="Vacek V."/>
            <person name="Brzon O."/>
            <person name="Soukal P."/>
            <person name="Eme L."/>
            <person name="Dacks J.B."/>
            <person name="Karnkowska A."/>
            <person name="Elias M."/>
            <person name="Hampl V."/>
        </authorList>
    </citation>
    <scope>NUCLEOTIDE SEQUENCE [LARGE SCALE GENOMIC DNA]</scope>
    <source>
        <strain evidence="8">NAU3</strain>
        <tissue evidence="8">Gut</tissue>
    </source>
</reference>
<evidence type="ECO:0000256" key="2">
    <source>
        <dbReference type="ARBA" id="ARBA00022692"/>
    </source>
</evidence>
<evidence type="ECO:0000256" key="6">
    <source>
        <dbReference type="ARBA" id="ARBA00023136"/>
    </source>
</evidence>
<accession>A0ABQ9YCT1</accession>
<keyword evidence="3" id="KW-0732">Signal</keyword>
<evidence type="ECO:0008006" key="10">
    <source>
        <dbReference type="Google" id="ProtNLM"/>
    </source>
</evidence>
<dbReference type="InterPro" id="IPR009011">
    <property type="entry name" value="Man6P_isomerase_rcpt-bd_dom_sf"/>
</dbReference>
<gene>
    <name evidence="8" type="ORF">BLNAU_3350</name>
</gene>
<evidence type="ECO:0000256" key="1">
    <source>
        <dbReference type="ARBA" id="ARBA00004472"/>
    </source>
</evidence>
<evidence type="ECO:0000256" key="7">
    <source>
        <dbReference type="SAM" id="Phobius"/>
    </source>
</evidence>
<dbReference type="Proteomes" id="UP001281761">
    <property type="component" value="Unassembled WGS sequence"/>
</dbReference>
<name>A0ABQ9YCT1_9EUKA</name>
<dbReference type="Pfam" id="PF09451">
    <property type="entry name" value="ATG27"/>
    <property type="match status" value="1"/>
</dbReference>
<comment type="caution">
    <text evidence="8">The sequence shown here is derived from an EMBL/GenBank/DDBJ whole genome shotgun (WGS) entry which is preliminary data.</text>
</comment>
<dbReference type="InterPro" id="IPR018939">
    <property type="entry name" value="Autophagy-rel_prot_27"/>
</dbReference>
<organism evidence="8 9">
    <name type="scientific">Blattamonas nauphoetae</name>
    <dbReference type="NCBI Taxonomy" id="2049346"/>
    <lineage>
        <taxon>Eukaryota</taxon>
        <taxon>Metamonada</taxon>
        <taxon>Preaxostyla</taxon>
        <taxon>Oxymonadida</taxon>
        <taxon>Blattamonas</taxon>
    </lineage>
</organism>
<keyword evidence="9" id="KW-1185">Reference proteome</keyword>
<evidence type="ECO:0000256" key="5">
    <source>
        <dbReference type="ARBA" id="ARBA00022989"/>
    </source>
</evidence>
<keyword evidence="4" id="KW-0653">Protein transport</keyword>
<sequence>MLPFILYLFSISQPFVYDKQTYNIEALTKKDADYDFTLPDEVVHFNVLSTIHQNLYDLCKDHTNCALVGVTTDEAPNCFCMANNATMKTTKLADKTGIQLEYENDMGTNSKIQIVCKKGEKGDTFKLERSQGFEYLVTFEHEGGCPKGGAGGSDAFGIVFFIILLVAAVLYFAIGIPVCKCGMKKSGKEIIPFINFWIALPGLFIDGVKCMFSPCCKSKSGYADVES</sequence>
<keyword evidence="4" id="KW-0813">Transport</keyword>
<feature type="transmembrane region" description="Helical" evidence="7">
    <location>
        <begin position="155"/>
        <end position="178"/>
    </location>
</feature>
<protein>
    <recommendedName>
        <fullName evidence="10">Autophagy-related protein 27</fullName>
    </recommendedName>
</protein>
<keyword evidence="2 7" id="KW-0812">Transmembrane</keyword>
<evidence type="ECO:0000256" key="4">
    <source>
        <dbReference type="ARBA" id="ARBA00022927"/>
    </source>
</evidence>
<proteinExistence type="predicted"/>
<keyword evidence="5 7" id="KW-1133">Transmembrane helix</keyword>
<evidence type="ECO:0000256" key="3">
    <source>
        <dbReference type="ARBA" id="ARBA00022729"/>
    </source>
</evidence>
<dbReference type="EMBL" id="JARBJD010000015">
    <property type="protein sequence ID" value="KAK2961552.1"/>
    <property type="molecule type" value="Genomic_DNA"/>
</dbReference>
<dbReference type="PANTHER" id="PTHR15071:SF0">
    <property type="entry name" value="MANNOSE 6-PHOSPHATE RECEPTOR-LIKE PROTEIN 1"/>
    <property type="match status" value="1"/>
</dbReference>